<dbReference type="AlphaFoldDB" id="A0A1T5CVR4"/>
<gene>
    <name evidence="1" type="ORF">SAMN05660226_02387</name>
</gene>
<dbReference type="EMBL" id="FUYS01000005">
    <property type="protein sequence ID" value="SKB63426.1"/>
    <property type="molecule type" value="Genomic_DNA"/>
</dbReference>
<protein>
    <submittedName>
        <fullName evidence="1">Uncharacterized protein</fullName>
    </submittedName>
</protein>
<accession>A0A1T5CVR4</accession>
<organism evidence="1 2">
    <name type="scientific">Parapedobacter luteus</name>
    <dbReference type="NCBI Taxonomy" id="623280"/>
    <lineage>
        <taxon>Bacteria</taxon>
        <taxon>Pseudomonadati</taxon>
        <taxon>Bacteroidota</taxon>
        <taxon>Sphingobacteriia</taxon>
        <taxon>Sphingobacteriales</taxon>
        <taxon>Sphingobacteriaceae</taxon>
        <taxon>Parapedobacter</taxon>
    </lineage>
</organism>
<sequence length="84" mass="9349">MAQINKKVTYGEIHKHIKLLVDMAKGEFHCKRVFLLGGIIINTSPGYNDAVEIYNFEVVDVGATAGSDEDESHSIMHSEVFKNP</sequence>
<dbReference type="OrthoDB" id="5570271at2"/>
<evidence type="ECO:0000313" key="2">
    <source>
        <dbReference type="Proteomes" id="UP000190541"/>
    </source>
</evidence>
<proteinExistence type="predicted"/>
<keyword evidence="2" id="KW-1185">Reference proteome</keyword>
<reference evidence="1 2" key="1">
    <citation type="submission" date="2017-02" db="EMBL/GenBank/DDBJ databases">
        <authorList>
            <person name="Peterson S.W."/>
        </authorList>
    </citation>
    <scope>NUCLEOTIDE SEQUENCE [LARGE SCALE GENOMIC DNA]</scope>
    <source>
        <strain evidence="1 2">DSM 22899</strain>
    </source>
</reference>
<dbReference type="STRING" id="623280.SAMN05660226_02387"/>
<evidence type="ECO:0000313" key="1">
    <source>
        <dbReference type="EMBL" id="SKB63426.1"/>
    </source>
</evidence>
<dbReference type="RefSeq" id="WP_079717076.1">
    <property type="nucleotide sequence ID" value="NZ_FUYS01000005.1"/>
</dbReference>
<dbReference type="Proteomes" id="UP000190541">
    <property type="component" value="Unassembled WGS sequence"/>
</dbReference>
<name>A0A1T5CVR4_9SPHI</name>